<feature type="region of interest" description="Disordered" evidence="1">
    <location>
        <begin position="105"/>
        <end position="149"/>
    </location>
</feature>
<dbReference type="EMBL" id="KV722494">
    <property type="protein sequence ID" value="OCH87216.1"/>
    <property type="molecule type" value="Genomic_DNA"/>
</dbReference>
<evidence type="ECO:0000313" key="3">
    <source>
        <dbReference type="Proteomes" id="UP000250043"/>
    </source>
</evidence>
<protein>
    <submittedName>
        <fullName evidence="2">Uncharacterized protein</fullName>
    </submittedName>
</protein>
<feature type="compositionally biased region" description="Basic and acidic residues" evidence="1">
    <location>
        <begin position="132"/>
        <end position="148"/>
    </location>
</feature>
<proteinExistence type="predicted"/>
<sequence length="295" mass="31023">MHFPSQQNASFLSTATDDDDISAFVQDIDSRRPLARARALTQPLGHSSSSPSSPLSISPAQLGPASSAASPSPSQLPSSLPVHARLQANLPSRSPLSTHAHDVISVESPSPPLRGSVESNPGPTLDQYPDSRSTEESRGSRPSLRPDRPVALQLHSRTRSSPVASPEPMLTTVAAVDARLREMNATFLASLQGLGSRRRRVGTGETVTGRNSASTGTGTDISSTRRAADPIAISPRDTRRGSGVDAFGLGAGPSYGYVRPRLASTGSARSGASIASEEVLGRMDPELSGERERYR</sequence>
<feature type="compositionally biased region" description="Low complexity" evidence="1">
    <location>
        <begin position="47"/>
        <end position="79"/>
    </location>
</feature>
<feature type="region of interest" description="Disordered" evidence="1">
    <location>
        <begin position="36"/>
        <end position="79"/>
    </location>
</feature>
<dbReference type="Proteomes" id="UP000250043">
    <property type="component" value="Unassembled WGS sequence"/>
</dbReference>
<evidence type="ECO:0000256" key="1">
    <source>
        <dbReference type="SAM" id="MobiDB-lite"/>
    </source>
</evidence>
<accession>A0A8E2AMF5</accession>
<feature type="compositionally biased region" description="Basic and acidic residues" evidence="1">
    <location>
        <begin position="279"/>
        <end position="295"/>
    </location>
</feature>
<keyword evidence="3" id="KW-1185">Reference proteome</keyword>
<gene>
    <name evidence="2" type="ORF">OBBRIDRAFT_173996</name>
</gene>
<name>A0A8E2AMF5_9APHY</name>
<feature type="region of interest" description="Disordered" evidence="1">
    <location>
        <begin position="265"/>
        <end position="295"/>
    </location>
</feature>
<dbReference type="OrthoDB" id="70161at2759"/>
<feature type="compositionally biased region" description="Polar residues" evidence="1">
    <location>
        <begin position="211"/>
        <end position="223"/>
    </location>
</feature>
<evidence type="ECO:0000313" key="2">
    <source>
        <dbReference type="EMBL" id="OCH87216.1"/>
    </source>
</evidence>
<organism evidence="2 3">
    <name type="scientific">Obba rivulosa</name>
    <dbReference type="NCBI Taxonomy" id="1052685"/>
    <lineage>
        <taxon>Eukaryota</taxon>
        <taxon>Fungi</taxon>
        <taxon>Dikarya</taxon>
        <taxon>Basidiomycota</taxon>
        <taxon>Agaricomycotina</taxon>
        <taxon>Agaricomycetes</taxon>
        <taxon>Polyporales</taxon>
        <taxon>Gelatoporiaceae</taxon>
        <taxon>Obba</taxon>
    </lineage>
</organism>
<reference evidence="2 3" key="1">
    <citation type="submission" date="2016-07" db="EMBL/GenBank/DDBJ databases">
        <title>Draft genome of the white-rot fungus Obba rivulosa 3A-2.</title>
        <authorList>
            <consortium name="DOE Joint Genome Institute"/>
            <person name="Miettinen O."/>
            <person name="Riley R."/>
            <person name="Acob R."/>
            <person name="Barry K."/>
            <person name="Cullen D."/>
            <person name="De Vries R."/>
            <person name="Hainaut M."/>
            <person name="Hatakka A."/>
            <person name="Henrissat B."/>
            <person name="Hilden K."/>
            <person name="Kuo R."/>
            <person name="Labutti K."/>
            <person name="Lipzen A."/>
            <person name="Makela M.R."/>
            <person name="Sandor L."/>
            <person name="Spatafora J.W."/>
            <person name="Grigoriev I.V."/>
            <person name="Hibbett D.S."/>
        </authorList>
    </citation>
    <scope>NUCLEOTIDE SEQUENCE [LARGE SCALE GENOMIC DNA]</scope>
    <source>
        <strain evidence="2 3">3A-2</strain>
    </source>
</reference>
<feature type="region of interest" description="Disordered" evidence="1">
    <location>
        <begin position="199"/>
        <end position="223"/>
    </location>
</feature>
<dbReference type="AlphaFoldDB" id="A0A8E2AMF5"/>